<evidence type="ECO:0000313" key="4">
    <source>
        <dbReference type="EMBL" id="EDO35599.1"/>
    </source>
</evidence>
<evidence type="ECO:0000259" key="3">
    <source>
        <dbReference type="Pfam" id="PF05970"/>
    </source>
</evidence>
<dbReference type="InterPro" id="IPR010285">
    <property type="entry name" value="DNA_helicase_pif1-like_DEAD"/>
</dbReference>
<keyword evidence="1" id="KW-0234">DNA repair</keyword>
<dbReference type="Proteomes" id="UP000001593">
    <property type="component" value="Unassembled WGS sequence"/>
</dbReference>
<evidence type="ECO:0000313" key="5">
    <source>
        <dbReference type="Proteomes" id="UP000001593"/>
    </source>
</evidence>
<dbReference type="PANTHER" id="PTHR47642">
    <property type="entry name" value="ATP-DEPENDENT DNA HELICASE"/>
    <property type="match status" value="1"/>
</dbReference>
<comment type="similarity">
    <text evidence="1">Belongs to the helicase family.</text>
</comment>
<accession>A7SKZ0</accession>
<organism evidence="4 5">
    <name type="scientific">Nematostella vectensis</name>
    <name type="common">Starlet sea anemone</name>
    <dbReference type="NCBI Taxonomy" id="45351"/>
    <lineage>
        <taxon>Eukaryota</taxon>
        <taxon>Metazoa</taxon>
        <taxon>Cnidaria</taxon>
        <taxon>Anthozoa</taxon>
        <taxon>Hexacorallia</taxon>
        <taxon>Actiniaria</taxon>
        <taxon>Edwardsiidae</taxon>
        <taxon>Nematostella</taxon>
    </lineage>
</organism>
<protein>
    <recommendedName>
        <fullName evidence="1">ATP-dependent DNA helicase</fullName>
        <ecNumber evidence="1">5.6.2.3</ecNumber>
    </recommendedName>
</protein>
<dbReference type="Pfam" id="PF05970">
    <property type="entry name" value="PIF1"/>
    <property type="match status" value="1"/>
</dbReference>
<dbReference type="GO" id="GO:0000723">
    <property type="term" value="P:telomere maintenance"/>
    <property type="evidence" value="ECO:0007669"/>
    <property type="project" value="InterPro"/>
</dbReference>
<dbReference type="OMA" id="FAWHPSV"/>
<dbReference type="SUPFAM" id="SSF52540">
    <property type="entry name" value="P-loop containing nucleoside triphosphate hydrolases"/>
    <property type="match status" value="1"/>
</dbReference>
<dbReference type="AlphaFoldDB" id="A7SKZ0"/>
<feature type="compositionally biased region" description="Acidic residues" evidence="2">
    <location>
        <begin position="417"/>
        <end position="432"/>
    </location>
</feature>
<dbReference type="GO" id="GO:0006281">
    <property type="term" value="P:DNA repair"/>
    <property type="evidence" value="ECO:0007669"/>
    <property type="project" value="UniProtKB-KW"/>
</dbReference>
<gene>
    <name evidence="4" type="ORF">NEMVEDRAFT_v1g213900</name>
</gene>
<dbReference type="PhylomeDB" id="A7SKZ0"/>
<proteinExistence type="inferred from homology"/>
<keyword evidence="1" id="KW-0233">DNA recombination</keyword>
<feature type="domain" description="DNA helicase Pif1-like DEAD-box helicase" evidence="3">
    <location>
        <begin position="504"/>
        <end position="595"/>
    </location>
</feature>
<keyword evidence="1" id="KW-0227">DNA damage</keyword>
<keyword evidence="1" id="KW-0378">Hydrolase</keyword>
<feature type="region of interest" description="Disordered" evidence="2">
    <location>
        <begin position="409"/>
        <end position="432"/>
    </location>
</feature>
<evidence type="ECO:0000256" key="2">
    <source>
        <dbReference type="SAM" id="MobiDB-lite"/>
    </source>
</evidence>
<sequence length="964" mass="109572">VWKFVVHNMIMRKRALGQSRYYVDHQLGDPHMTVADLQERSCAEFYWPPLRRLIEQYILETTGETVNLLEDSNARFMAVQENTHLVVSYFDMCTRSYHENVVRPVFGVSDYWYRYEFAKSRGQINRHQLSWREDRQPHELLHQAVQEECQKPEKVRRLNEWVEENFAMSASHPAGKDEDGEPRKEFWLPPEVTAQPVSEDDDPLVRMLTDDIIAIVDYVCAYACKGNEPTGAAKDLFKDMVNAVDSADEVSGRSVCARMLMKTVGRRDVSGPEASFELSGLPLWRCTRQFFYLSMKGSRRLERNGDTATSSTALDKYLARPCDEVCSWYQFASKREKVPVVSGGSTHSTWPLQKDICRTMMLLHWPNWFRLDELKSADESWKDAFSRYVITDQCPMFVKALVVKASRQAEGAREPTYESDGEDEPADAEEQPDWVDIYAGPNQTYEGVEEFQYDDGGENFDWSSSTIVIPETADPKVWLVNQIEESDNAEDGELMLPDVSPITLNEEQRSIVSLILLTLKKYLEQADDYVPLRLVVSGTGGTGKSYMIKCMQRLVRQLFGKNDAVQVVTPTGNAAFLVQGNTAHSFLSLPTGGRACNELTVPADTPTYIPDSRNAPSNHARLVWTMFDSAAELTQIIRQAESERQLREVLMSLRTYTTTTEQVHWLQQFQWQNLQRTHGNGLLQRMDEEGLFVFATHRLEWGRNKTKMLECNSLPGHPVAKIKAENHGHHAQKADSNKAGGLLPRLYLCRDSKVMLVANLKATWGLFNGAVGRVVDIVYLNGRRPTDDPPPLPDYGMNPGALFVALSRAKSAGGEGADPDFAFHGDVLVNEDTRTTRARTFEMERLRQLSAQCRQRRDYAPAYKRSTFLELVRFRLCIQAKYSGRSLLICSGVEPDEPANDMLAGFFRDVEGLEVKPLLCVCFKGTDDERAGCKPIVGSYERKNRRIIQCKSTIRCGSHLSRRP</sequence>
<keyword evidence="1" id="KW-0347">Helicase</keyword>
<keyword evidence="1" id="KW-0547">Nucleotide-binding</keyword>
<dbReference type="GO" id="GO:0016887">
    <property type="term" value="F:ATP hydrolysis activity"/>
    <property type="evidence" value="ECO:0007669"/>
    <property type="project" value="RHEA"/>
</dbReference>
<comment type="catalytic activity">
    <reaction evidence="1">
        <text>ATP + H2O = ADP + phosphate + H(+)</text>
        <dbReference type="Rhea" id="RHEA:13065"/>
        <dbReference type="ChEBI" id="CHEBI:15377"/>
        <dbReference type="ChEBI" id="CHEBI:15378"/>
        <dbReference type="ChEBI" id="CHEBI:30616"/>
        <dbReference type="ChEBI" id="CHEBI:43474"/>
        <dbReference type="ChEBI" id="CHEBI:456216"/>
        <dbReference type="EC" id="5.6.2.3"/>
    </reaction>
</comment>
<keyword evidence="1" id="KW-0067">ATP-binding</keyword>
<dbReference type="EC" id="5.6.2.3" evidence="1"/>
<comment type="cofactor">
    <cofactor evidence="1">
        <name>Mg(2+)</name>
        <dbReference type="ChEBI" id="CHEBI:18420"/>
    </cofactor>
</comment>
<dbReference type="EMBL" id="DS469693">
    <property type="protein sequence ID" value="EDO35599.1"/>
    <property type="molecule type" value="Genomic_DNA"/>
</dbReference>
<feature type="non-terminal residue" evidence="4">
    <location>
        <position position="1"/>
    </location>
</feature>
<keyword evidence="5" id="KW-1185">Reference proteome</keyword>
<dbReference type="HOGENOM" id="CLU_307091_0_0_1"/>
<dbReference type="Gene3D" id="3.40.50.300">
    <property type="entry name" value="P-loop containing nucleotide triphosphate hydrolases"/>
    <property type="match status" value="1"/>
</dbReference>
<dbReference type="InParanoid" id="A7SKZ0"/>
<name>A7SKZ0_NEMVE</name>
<dbReference type="GO" id="GO:0006310">
    <property type="term" value="P:DNA recombination"/>
    <property type="evidence" value="ECO:0007669"/>
    <property type="project" value="UniProtKB-KW"/>
</dbReference>
<dbReference type="InterPro" id="IPR051055">
    <property type="entry name" value="PIF1_helicase"/>
</dbReference>
<dbReference type="GO" id="GO:0005524">
    <property type="term" value="F:ATP binding"/>
    <property type="evidence" value="ECO:0007669"/>
    <property type="project" value="UniProtKB-KW"/>
</dbReference>
<reference evidence="4 5" key="1">
    <citation type="journal article" date="2007" name="Science">
        <title>Sea anemone genome reveals ancestral eumetazoan gene repertoire and genomic organization.</title>
        <authorList>
            <person name="Putnam N.H."/>
            <person name="Srivastava M."/>
            <person name="Hellsten U."/>
            <person name="Dirks B."/>
            <person name="Chapman J."/>
            <person name="Salamov A."/>
            <person name="Terry A."/>
            <person name="Shapiro H."/>
            <person name="Lindquist E."/>
            <person name="Kapitonov V.V."/>
            <person name="Jurka J."/>
            <person name="Genikhovich G."/>
            <person name="Grigoriev I.V."/>
            <person name="Lucas S.M."/>
            <person name="Steele R.E."/>
            <person name="Finnerty J.R."/>
            <person name="Technau U."/>
            <person name="Martindale M.Q."/>
            <person name="Rokhsar D.S."/>
        </authorList>
    </citation>
    <scope>NUCLEOTIDE SEQUENCE [LARGE SCALE GENOMIC DNA]</scope>
    <source>
        <strain evidence="5">CH2 X CH6</strain>
    </source>
</reference>
<evidence type="ECO:0000256" key="1">
    <source>
        <dbReference type="RuleBase" id="RU363044"/>
    </source>
</evidence>
<dbReference type="GO" id="GO:0043139">
    <property type="term" value="F:5'-3' DNA helicase activity"/>
    <property type="evidence" value="ECO:0000318"/>
    <property type="project" value="GO_Central"/>
</dbReference>
<dbReference type="InterPro" id="IPR027417">
    <property type="entry name" value="P-loop_NTPase"/>
</dbReference>